<dbReference type="Gene3D" id="1.20.58.2200">
    <property type="match status" value="1"/>
</dbReference>
<keyword evidence="1" id="KW-0472">Membrane</keyword>
<evidence type="ECO:0000313" key="3">
    <source>
        <dbReference type="Proteomes" id="UP001056381"/>
    </source>
</evidence>
<proteinExistence type="predicted"/>
<sequence>MNYFYQIDYKILQDFGEKVFKSGSETKINLLENLNFSNFDADTIFILIVLVIFFIFLALDKPNKKPQKILHTTKPQIKEKSIKEAKKIKPKKKSLKRKSNEISADEVKQKIDLAVAYIEMGEKKNARTTINQLKKFNLSAVERKIIKDLNKNL</sequence>
<name>A0A9Q8X249_9GAMM</name>
<evidence type="ECO:0000313" key="2">
    <source>
        <dbReference type="EMBL" id="URQ62882.1"/>
    </source>
</evidence>
<dbReference type="EMBL" id="CP097966">
    <property type="protein sequence ID" value="URQ62882.1"/>
    <property type="molecule type" value="Genomic_DNA"/>
</dbReference>
<dbReference type="Proteomes" id="UP001056381">
    <property type="component" value="Chromosome"/>
</dbReference>
<feature type="transmembrane region" description="Helical" evidence="1">
    <location>
        <begin position="43"/>
        <end position="59"/>
    </location>
</feature>
<organism evidence="2 3">
    <name type="scientific">SAR86 cluster bacterium</name>
    <dbReference type="NCBI Taxonomy" id="2030880"/>
    <lineage>
        <taxon>Bacteria</taxon>
        <taxon>Pseudomonadati</taxon>
        <taxon>Pseudomonadota</taxon>
        <taxon>Gammaproteobacteria</taxon>
        <taxon>SAR86 cluster</taxon>
    </lineage>
</organism>
<dbReference type="NCBIfam" id="TIGR03504">
    <property type="entry name" value="FimV_Cterm"/>
    <property type="match status" value="1"/>
</dbReference>
<keyword evidence="3" id="KW-1185">Reference proteome</keyword>
<reference evidence="2" key="1">
    <citation type="submission" date="2022-05" db="EMBL/GenBank/DDBJ databases">
        <title>Single-amplified genomics reveal most streamlined microbe among free-living bacteria.</title>
        <authorList>
            <person name="Roda-Garcia J."/>
            <person name="Haro-Moreno J.M."/>
            <person name="Rodriguez-Valera F."/>
            <person name="Almagro-Moreno S."/>
            <person name="Lopez-Perez M."/>
        </authorList>
    </citation>
    <scope>NUCLEOTIDE SEQUENCE</scope>
    <source>
        <strain evidence="2">TMED112-D2-2</strain>
    </source>
</reference>
<evidence type="ECO:0000256" key="1">
    <source>
        <dbReference type="SAM" id="Phobius"/>
    </source>
</evidence>
<dbReference type="InterPro" id="IPR038440">
    <property type="entry name" value="FimV_C_sf"/>
</dbReference>
<protein>
    <submittedName>
        <fullName evidence="2">Uncharacterized protein</fullName>
    </submittedName>
</protein>
<dbReference type="InterPro" id="IPR020011">
    <property type="entry name" value="FimV_C"/>
</dbReference>
<gene>
    <name evidence="2" type="ORF">M9B40_03925</name>
</gene>
<dbReference type="AlphaFoldDB" id="A0A9Q8X249"/>
<accession>A0A9Q8X249</accession>
<keyword evidence="1" id="KW-0812">Transmembrane</keyword>
<keyword evidence="1" id="KW-1133">Transmembrane helix</keyword>